<dbReference type="GO" id="GO:0004252">
    <property type="term" value="F:serine-type endopeptidase activity"/>
    <property type="evidence" value="ECO:0007669"/>
    <property type="project" value="InterPro"/>
</dbReference>
<dbReference type="PROSITE" id="PS51257">
    <property type="entry name" value="PROKAR_LIPOPROTEIN"/>
    <property type="match status" value="1"/>
</dbReference>
<dbReference type="PANTHER" id="PTHR15462:SF8">
    <property type="entry name" value="SERINE PROTEASE"/>
    <property type="match status" value="1"/>
</dbReference>
<dbReference type="RefSeq" id="WP_138576391.1">
    <property type="nucleotide sequence ID" value="NZ_CP040818.1"/>
</dbReference>
<accession>A0A5B8FWN0</accession>
<keyword evidence="1 2" id="KW-0732">Signal</keyword>
<dbReference type="PROSITE" id="PS00134">
    <property type="entry name" value="TRYPSIN_HIS"/>
    <property type="match status" value="1"/>
</dbReference>
<dbReference type="InterPro" id="IPR001314">
    <property type="entry name" value="Peptidase_S1A"/>
</dbReference>
<dbReference type="OrthoDB" id="267336at2"/>
<dbReference type="EMBL" id="CP040818">
    <property type="protein sequence ID" value="QDL90812.1"/>
    <property type="molecule type" value="Genomic_DNA"/>
</dbReference>
<feature type="chain" id="PRO_5022682325" evidence="2">
    <location>
        <begin position="28"/>
        <end position="274"/>
    </location>
</feature>
<dbReference type="GO" id="GO:0006508">
    <property type="term" value="P:proteolysis"/>
    <property type="evidence" value="ECO:0007669"/>
    <property type="project" value="InterPro"/>
</dbReference>
<dbReference type="AlphaFoldDB" id="A0A5B8FWN0"/>
<dbReference type="PANTHER" id="PTHR15462">
    <property type="entry name" value="SERINE PROTEASE"/>
    <property type="match status" value="1"/>
</dbReference>
<proteinExistence type="predicted"/>
<evidence type="ECO:0000313" key="3">
    <source>
        <dbReference type="EMBL" id="QDL90812.1"/>
    </source>
</evidence>
<protein>
    <submittedName>
        <fullName evidence="3">S1 family peptidase</fullName>
    </submittedName>
</protein>
<dbReference type="InterPro" id="IPR043504">
    <property type="entry name" value="Peptidase_S1_PA_chymotrypsin"/>
</dbReference>
<name>A0A5B8FWN0_9RHOB</name>
<keyword evidence="4" id="KW-1185">Reference proteome</keyword>
<sequence>MRHSILRFGSVGPALLLAACVLSSALAEDATVPVVARAPGVRPGDADLHRLLTAEEAWPWAGVGRVNVAGSGFCTGTLIAPDLVVTAGHCLFFPRTGRPVPPESVHFLAGWRKGEMRAHARVRDYVLAPGYDPADTDQHRRLAADVALLLLEAPVAESAAIPFARAPCPRISEPVALVSYARARSEVASLQEPCHVLSRDHRLLLLSCDVNFGASGSPVFVTGEGRPGLAALVSAMTEWRGERVAVGIDLGEGLDAMIAELRARSAPGARRPGG</sequence>
<reference evidence="3 4" key="1">
    <citation type="submission" date="2019-06" db="EMBL/GenBank/DDBJ databases">
        <title>Genome sequence of Rhodobacteraceae bacterium D4M1.</title>
        <authorList>
            <person name="Cao J."/>
        </authorList>
    </citation>
    <scope>NUCLEOTIDE SEQUENCE [LARGE SCALE GENOMIC DNA]</scope>
    <source>
        <strain evidence="3 4">D4M1</strain>
    </source>
</reference>
<evidence type="ECO:0000256" key="1">
    <source>
        <dbReference type="ARBA" id="ARBA00022729"/>
    </source>
</evidence>
<dbReference type="InterPro" id="IPR018114">
    <property type="entry name" value="TRYPSIN_HIS"/>
</dbReference>
<dbReference type="Gene3D" id="2.40.10.10">
    <property type="entry name" value="Trypsin-like serine proteases"/>
    <property type="match status" value="2"/>
</dbReference>
<dbReference type="Pfam" id="PF13365">
    <property type="entry name" value="Trypsin_2"/>
    <property type="match status" value="1"/>
</dbReference>
<dbReference type="InterPro" id="IPR050966">
    <property type="entry name" value="Glutamyl_endopeptidase"/>
</dbReference>
<feature type="signal peptide" evidence="2">
    <location>
        <begin position="1"/>
        <end position="27"/>
    </location>
</feature>
<dbReference type="Proteomes" id="UP000305888">
    <property type="component" value="Chromosome"/>
</dbReference>
<dbReference type="InterPro" id="IPR009003">
    <property type="entry name" value="Peptidase_S1_PA"/>
</dbReference>
<gene>
    <name evidence="3" type="ORF">FDP22_02815</name>
</gene>
<organism evidence="3 4">
    <name type="scientific">Paroceanicella profunda</name>
    <dbReference type="NCBI Taxonomy" id="2579971"/>
    <lineage>
        <taxon>Bacteria</taxon>
        <taxon>Pseudomonadati</taxon>
        <taxon>Pseudomonadota</taxon>
        <taxon>Alphaproteobacteria</taxon>
        <taxon>Rhodobacterales</taxon>
        <taxon>Paracoccaceae</taxon>
        <taxon>Paroceanicella</taxon>
    </lineage>
</organism>
<dbReference type="PRINTS" id="PR00722">
    <property type="entry name" value="CHYMOTRYPSIN"/>
</dbReference>
<dbReference type="KEGG" id="ppru:FDP22_02815"/>
<dbReference type="SUPFAM" id="SSF50494">
    <property type="entry name" value="Trypsin-like serine proteases"/>
    <property type="match status" value="1"/>
</dbReference>
<evidence type="ECO:0000313" key="4">
    <source>
        <dbReference type="Proteomes" id="UP000305888"/>
    </source>
</evidence>
<evidence type="ECO:0000256" key="2">
    <source>
        <dbReference type="SAM" id="SignalP"/>
    </source>
</evidence>